<evidence type="ECO:0000256" key="2">
    <source>
        <dbReference type="ARBA" id="ARBA00022723"/>
    </source>
</evidence>
<dbReference type="GO" id="GO:0008270">
    <property type="term" value="F:zinc ion binding"/>
    <property type="evidence" value="ECO:0007669"/>
    <property type="project" value="UniProtKB-UniRule"/>
</dbReference>
<dbReference type="EMBL" id="JAAIWK010000040">
    <property type="protein sequence ID" value="NEY21601.1"/>
    <property type="molecule type" value="Genomic_DNA"/>
</dbReference>
<reference evidence="7 8" key="1">
    <citation type="submission" date="2020-02" db="EMBL/GenBank/DDBJ databases">
        <authorList>
            <person name="Feng H."/>
        </authorList>
    </citation>
    <scope>NUCLEOTIDE SEQUENCE [LARGE SCALE GENOMIC DNA]</scope>
    <source>
        <strain evidence="7 8">Gsoil 114</strain>
    </source>
</reference>
<reference evidence="7 8" key="2">
    <citation type="submission" date="2020-03" db="EMBL/GenBank/DDBJ databases">
        <title>Bacillus aquiflavi sp. nov., isolated from yellow water of strong flavor Chinese baijiu in Yibin region of China.</title>
        <authorList>
            <person name="Xie J."/>
        </authorList>
    </citation>
    <scope>NUCLEOTIDE SEQUENCE [LARGE SCALE GENOMIC DNA]</scope>
    <source>
        <strain evidence="7 8">Gsoil 114</strain>
    </source>
</reference>
<dbReference type="GO" id="GO:0005737">
    <property type="term" value="C:cytoplasm"/>
    <property type="evidence" value="ECO:0007669"/>
    <property type="project" value="UniProtKB-SubCell"/>
</dbReference>
<comment type="caution">
    <text evidence="7">The sequence shown here is derived from an EMBL/GenBank/DDBJ whole genome shotgun (WGS) entry which is preliminary data.</text>
</comment>
<dbReference type="InterPro" id="IPR034660">
    <property type="entry name" value="DinB/YfiT-like"/>
</dbReference>
<name>A0A6M0PAP5_9BACI</name>
<feature type="binding site" evidence="5">
    <location>
        <position position="155"/>
    </location>
    <ligand>
        <name>Zn(2+)</name>
        <dbReference type="ChEBI" id="CHEBI:29105"/>
    </ligand>
</feature>
<dbReference type="HAMAP" id="MF_01256">
    <property type="entry name" value="YfiT_hydrol"/>
    <property type="match status" value="1"/>
</dbReference>
<dbReference type="InterPro" id="IPR023774">
    <property type="entry name" value="Put_metal_dep_hydrolase_YfiT"/>
</dbReference>
<dbReference type="InterPro" id="IPR024775">
    <property type="entry name" value="DinB-like"/>
</dbReference>
<accession>A0A6M0PAP5</accession>
<dbReference type="EC" id="3.-.-.-" evidence="5"/>
<evidence type="ECO:0000256" key="5">
    <source>
        <dbReference type="HAMAP-Rule" id="MF_01256"/>
    </source>
</evidence>
<dbReference type="Proteomes" id="UP000476934">
    <property type="component" value="Unassembled WGS sequence"/>
</dbReference>
<comment type="cofactor">
    <cofactor evidence="5">
        <name>Zn(2+)</name>
        <dbReference type="ChEBI" id="CHEBI:29105"/>
    </cofactor>
    <text evidence="5">Binds 1 zinc ion per subunit.</text>
</comment>
<dbReference type="Gene3D" id="1.20.120.450">
    <property type="entry name" value="dinb family like domain"/>
    <property type="match status" value="1"/>
</dbReference>
<comment type="subcellular location">
    <subcellularLocation>
        <location evidence="5">Cytoplasm</location>
    </subcellularLocation>
</comment>
<gene>
    <name evidence="7" type="ORF">G4D61_16875</name>
</gene>
<evidence type="ECO:0000256" key="3">
    <source>
        <dbReference type="ARBA" id="ARBA00022801"/>
    </source>
</evidence>
<keyword evidence="3 5" id="KW-0378">Hydrolase</keyword>
<comment type="function">
    <text evidence="5">Possible metal-dependent hydrolase.</text>
</comment>
<evidence type="ECO:0000256" key="1">
    <source>
        <dbReference type="ARBA" id="ARBA00022490"/>
    </source>
</evidence>
<keyword evidence="8" id="KW-1185">Reference proteome</keyword>
<keyword evidence="2 5" id="KW-0479">Metal-binding</keyword>
<keyword evidence="1 5" id="KW-0963">Cytoplasm</keyword>
<dbReference type="Pfam" id="PF12867">
    <property type="entry name" value="DinB_2"/>
    <property type="match status" value="1"/>
</dbReference>
<feature type="domain" description="DinB-like" evidence="6">
    <location>
        <begin position="29"/>
        <end position="163"/>
    </location>
</feature>
<dbReference type="OrthoDB" id="9796039at2"/>
<organism evidence="7 8">
    <name type="scientific">Heyndrickxia ginsengihumi</name>
    <dbReference type="NCBI Taxonomy" id="363870"/>
    <lineage>
        <taxon>Bacteria</taxon>
        <taxon>Bacillati</taxon>
        <taxon>Bacillota</taxon>
        <taxon>Bacilli</taxon>
        <taxon>Bacillales</taxon>
        <taxon>Bacillaceae</taxon>
        <taxon>Heyndrickxia</taxon>
    </lineage>
</organism>
<proteinExistence type="inferred from homology"/>
<evidence type="ECO:0000256" key="4">
    <source>
        <dbReference type="ARBA" id="ARBA00022833"/>
    </source>
</evidence>
<evidence type="ECO:0000313" key="8">
    <source>
        <dbReference type="Proteomes" id="UP000476934"/>
    </source>
</evidence>
<protein>
    <recommendedName>
        <fullName evidence="5">Putative metal-dependent hydrolase G4D61_16875</fullName>
        <ecNumber evidence="5">3.-.-.-</ecNumber>
    </recommendedName>
</protein>
<feature type="binding site" evidence="5">
    <location>
        <position position="64"/>
    </location>
    <ligand>
        <name>Zn(2+)</name>
        <dbReference type="ChEBI" id="CHEBI:29105"/>
    </ligand>
</feature>
<feature type="binding site" evidence="5">
    <location>
        <position position="159"/>
    </location>
    <ligand>
        <name>Zn(2+)</name>
        <dbReference type="ChEBI" id="CHEBI:29105"/>
    </ligand>
</feature>
<dbReference type="GO" id="GO:0016787">
    <property type="term" value="F:hydrolase activity"/>
    <property type="evidence" value="ECO:0007669"/>
    <property type="project" value="UniProtKB-UniRule"/>
</dbReference>
<dbReference type="AlphaFoldDB" id="A0A6M0PAP5"/>
<dbReference type="SUPFAM" id="SSF109854">
    <property type="entry name" value="DinB/YfiT-like putative metalloenzymes"/>
    <property type="match status" value="1"/>
</dbReference>
<dbReference type="NCBIfam" id="NF009807">
    <property type="entry name" value="PRK13291.1"/>
    <property type="match status" value="1"/>
</dbReference>
<evidence type="ECO:0000313" key="7">
    <source>
        <dbReference type="EMBL" id="NEY21601.1"/>
    </source>
</evidence>
<comment type="subunit">
    <text evidence="5">Homodimer.</text>
</comment>
<evidence type="ECO:0000259" key="6">
    <source>
        <dbReference type="Pfam" id="PF12867"/>
    </source>
</evidence>
<comment type="similarity">
    <text evidence="5">Belongs to the metal hydrolase YfiT family.</text>
</comment>
<sequence>MDVRYPIGKLRLPTEITSEDVELWISEIEKAPLALKEAIRGLTTEQLSTPYRQGGWKIYQVVHHLADAHMNGYIRIKKGLTEHEPNIMPYNQEDWAELEDNQLPIEVSVDLFSTIQKRLTALLKSLTDIDLKRTVQHPENGLSTIEKLIATYAWHGKHHIAHITSLRKKMGW</sequence>
<keyword evidence="4 5" id="KW-0862">Zinc</keyword>